<dbReference type="PANTHER" id="PTHR22911:SF137">
    <property type="entry name" value="SOLUTE CARRIER FAMILY 35 MEMBER G2-RELATED"/>
    <property type="match status" value="1"/>
</dbReference>
<dbReference type="SUPFAM" id="SSF103481">
    <property type="entry name" value="Multidrug resistance efflux transporter EmrE"/>
    <property type="match status" value="2"/>
</dbReference>
<evidence type="ECO:0000256" key="6">
    <source>
        <dbReference type="ARBA" id="ARBA00022989"/>
    </source>
</evidence>
<feature type="domain" description="EamA" evidence="9">
    <location>
        <begin position="7"/>
        <end position="141"/>
    </location>
</feature>
<evidence type="ECO:0000256" key="1">
    <source>
        <dbReference type="ARBA" id="ARBA00004651"/>
    </source>
</evidence>
<evidence type="ECO:0000256" key="4">
    <source>
        <dbReference type="ARBA" id="ARBA00022475"/>
    </source>
</evidence>
<sequence length="298" mass="32730">MDQSTKTGLAYGITAYVWWAIAPVYFKLVSDIGAMDILSHRVLWSFVIVIALILVMGKLPVLIKVLRSPKSLVALAASTALIAANWGTFIYAVNSDQMLSASLGYYINPLISIIIGMVFFKDRLDRAKQIAAALCVAAVVFEVIQFGRLPWIALALAFTFAFYGLVRKKLAVDSFTGMALETLLMLPFALMQLKWSSDPMSNMFANDFWTNVLLFAAGPVTMVPLMLFAAAANRVSLVTLGFFQYIGPSGIFLLAVFAYGETFSPSKFITFGLIWAALLVLVFSSLRSMRKPPLKTDA</sequence>
<dbReference type="InterPro" id="IPR000620">
    <property type="entry name" value="EamA_dom"/>
</dbReference>
<proteinExistence type="inferred from homology"/>
<dbReference type="Proteomes" id="UP001597059">
    <property type="component" value="Unassembled WGS sequence"/>
</dbReference>
<dbReference type="RefSeq" id="WP_377366391.1">
    <property type="nucleotide sequence ID" value="NZ_JBHTMN010000007.1"/>
</dbReference>
<evidence type="ECO:0000256" key="2">
    <source>
        <dbReference type="ARBA" id="ARBA00007362"/>
    </source>
</evidence>
<comment type="similarity">
    <text evidence="2">Belongs to the EamA transporter family.</text>
</comment>
<feature type="transmembrane region" description="Helical" evidence="8">
    <location>
        <begin position="71"/>
        <end position="91"/>
    </location>
</feature>
<evidence type="ECO:0000256" key="5">
    <source>
        <dbReference type="ARBA" id="ARBA00022692"/>
    </source>
</evidence>
<reference evidence="11" key="1">
    <citation type="journal article" date="2019" name="Int. J. Syst. Evol. Microbiol.">
        <title>The Global Catalogue of Microorganisms (GCM) 10K type strain sequencing project: providing services to taxonomists for standard genome sequencing and annotation.</title>
        <authorList>
            <consortium name="The Broad Institute Genomics Platform"/>
            <consortium name="The Broad Institute Genome Sequencing Center for Infectious Disease"/>
            <person name="Wu L."/>
            <person name="Ma J."/>
        </authorList>
    </citation>
    <scope>NUCLEOTIDE SEQUENCE [LARGE SCALE GENOMIC DNA]</scope>
    <source>
        <strain evidence="11">JCM 30774</strain>
    </source>
</reference>
<feature type="transmembrane region" description="Helical" evidence="8">
    <location>
        <begin position="237"/>
        <end position="260"/>
    </location>
</feature>
<feature type="transmembrane region" description="Helical" evidence="8">
    <location>
        <begin position="7"/>
        <end position="26"/>
    </location>
</feature>
<evidence type="ECO:0000256" key="8">
    <source>
        <dbReference type="SAM" id="Phobius"/>
    </source>
</evidence>
<protein>
    <submittedName>
        <fullName evidence="10">EamA family transporter RarD</fullName>
    </submittedName>
</protein>
<comment type="caution">
    <text evidence="10">The sequence shown here is derived from an EMBL/GenBank/DDBJ whole genome shotgun (WGS) entry which is preliminary data.</text>
</comment>
<accession>A0ABW4B3M5</accession>
<evidence type="ECO:0000313" key="10">
    <source>
        <dbReference type="EMBL" id="MFD1383215.1"/>
    </source>
</evidence>
<evidence type="ECO:0000259" key="9">
    <source>
        <dbReference type="Pfam" id="PF00892"/>
    </source>
</evidence>
<feature type="transmembrane region" description="Helical" evidence="8">
    <location>
        <begin position="103"/>
        <end position="120"/>
    </location>
</feature>
<gene>
    <name evidence="10" type="primary">rarD</name>
    <name evidence="10" type="ORF">ACFQ45_07540</name>
</gene>
<keyword evidence="6 8" id="KW-1133">Transmembrane helix</keyword>
<feature type="transmembrane region" description="Helical" evidence="8">
    <location>
        <begin position="127"/>
        <end position="144"/>
    </location>
</feature>
<keyword evidence="4" id="KW-1003">Cell membrane</keyword>
<dbReference type="EMBL" id="JBHTMN010000007">
    <property type="protein sequence ID" value="MFD1383215.1"/>
    <property type="molecule type" value="Genomic_DNA"/>
</dbReference>
<feature type="transmembrane region" description="Helical" evidence="8">
    <location>
        <begin position="266"/>
        <end position="286"/>
    </location>
</feature>
<feature type="transmembrane region" description="Helical" evidence="8">
    <location>
        <begin position="38"/>
        <end position="59"/>
    </location>
</feature>
<keyword evidence="3" id="KW-0813">Transport</keyword>
<feature type="transmembrane region" description="Helical" evidence="8">
    <location>
        <begin position="208"/>
        <end position="230"/>
    </location>
</feature>
<evidence type="ECO:0000256" key="7">
    <source>
        <dbReference type="ARBA" id="ARBA00023136"/>
    </source>
</evidence>
<dbReference type="PANTHER" id="PTHR22911">
    <property type="entry name" value="ACYL-MALONYL CONDENSING ENZYME-RELATED"/>
    <property type="match status" value="1"/>
</dbReference>
<feature type="transmembrane region" description="Helical" evidence="8">
    <location>
        <begin position="178"/>
        <end position="196"/>
    </location>
</feature>
<dbReference type="InterPro" id="IPR004626">
    <property type="entry name" value="RarD"/>
</dbReference>
<comment type="subcellular location">
    <subcellularLocation>
        <location evidence="1">Cell membrane</location>
        <topology evidence="1">Multi-pass membrane protein</topology>
    </subcellularLocation>
</comment>
<evidence type="ECO:0000313" key="11">
    <source>
        <dbReference type="Proteomes" id="UP001597059"/>
    </source>
</evidence>
<evidence type="ECO:0000256" key="3">
    <source>
        <dbReference type="ARBA" id="ARBA00022448"/>
    </source>
</evidence>
<keyword evidence="7 8" id="KW-0472">Membrane</keyword>
<dbReference type="NCBIfam" id="TIGR00688">
    <property type="entry name" value="rarD"/>
    <property type="match status" value="1"/>
</dbReference>
<name>A0ABW4B3M5_9GAMM</name>
<keyword evidence="5 8" id="KW-0812">Transmembrane</keyword>
<dbReference type="Pfam" id="PF00892">
    <property type="entry name" value="EamA"/>
    <property type="match status" value="1"/>
</dbReference>
<keyword evidence="11" id="KW-1185">Reference proteome</keyword>
<feature type="transmembrane region" description="Helical" evidence="8">
    <location>
        <begin position="150"/>
        <end position="166"/>
    </location>
</feature>
<organism evidence="10 11">
    <name type="scientific">Rhodanobacter aciditrophus</name>
    <dbReference type="NCBI Taxonomy" id="1623218"/>
    <lineage>
        <taxon>Bacteria</taxon>
        <taxon>Pseudomonadati</taxon>
        <taxon>Pseudomonadota</taxon>
        <taxon>Gammaproteobacteria</taxon>
        <taxon>Lysobacterales</taxon>
        <taxon>Rhodanobacteraceae</taxon>
        <taxon>Rhodanobacter</taxon>
    </lineage>
</organism>
<dbReference type="InterPro" id="IPR037185">
    <property type="entry name" value="EmrE-like"/>
</dbReference>